<dbReference type="Gene3D" id="1.10.10.10">
    <property type="entry name" value="Winged helix-like DNA-binding domain superfamily/Winged helix DNA-binding domain"/>
    <property type="match status" value="1"/>
</dbReference>
<dbReference type="InterPro" id="IPR036390">
    <property type="entry name" value="WH_DNA-bd_sf"/>
</dbReference>
<dbReference type="PANTHER" id="PTHR30537">
    <property type="entry name" value="HTH-TYPE TRANSCRIPTIONAL REGULATOR"/>
    <property type="match status" value="1"/>
</dbReference>
<evidence type="ECO:0000256" key="4">
    <source>
        <dbReference type="ARBA" id="ARBA00023163"/>
    </source>
</evidence>
<dbReference type="Proteomes" id="UP000324927">
    <property type="component" value="Unassembled WGS sequence"/>
</dbReference>
<dbReference type="InterPro" id="IPR036388">
    <property type="entry name" value="WH-like_DNA-bd_sf"/>
</dbReference>
<dbReference type="FunFam" id="1.10.10.10:FF:000001">
    <property type="entry name" value="LysR family transcriptional regulator"/>
    <property type="match status" value="1"/>
</dbReference>
<evidence type="ECO:0000256" key="3">
    <source>
        <dbReference type="ARBA" id="ARBA00023125"/>
    </source>
</evidence>
<dbReference type="AlphaFoldDB" id="A0A5A9GNJ3"/>
<dbReference type="InterPro" id="IPR000847">
    <property type="entry name" value="LysR_HTH_N"/>
</dbReference>
<dbReference type="GO" id="GO:0043565">
    <property type="term" value="F:sequence-specific DNA binding"/>
    <property type="evidence" value="ECO:0007669"/>
    <property type="project" value="TreeGrafter"/>
</dbReference>
<dbReference type="Pfam" id="PF03466">
    <property type="entry name" value="LysR_substrate"/>
    <property type="match status" value="1"/>
</dbReference>
<name>A0A5A9GNJ3_AZOLI</name>
<evidence type="ECO:0000256" key="2">
    <source>
        <dbReference type="ARBA" id="ARBA00023015"/>
    </source>
</evidence>
<dbReference type="Pfam" id="PF00126">
    <property type="entry name" value="HTH_1"/>
    <property type="match status" value="1"/>
</dbReference>
<comment type="caution">
    <text evidence="6">The sequence shown here is derived from an EMBL/GenBank/DDBJ whole genome shotgun (WGS) entry which is preliminary data.</text>
</comment>
<dbReference type="PANTHER" id="PTHR30537:SF5">
    <property type="entry name" value="HTH-TYPE TRANSCRIPTIONAL ACTIVATOR TTDR-RELATED"/>
    <property type="match status" value="1"/>
</dbReference>
<dbReference type="InterPro" id="IPR058163">
    <property type="entry name" value="LysR-type_TF_proteobact-type"/>
</dbReference>
<dbReference type="RefSeq" id="WP_149231348.1">
    <property type="nucleotide sequence ID" value="NZ_JALJXJ010000005.1"/>
</dbReference>
<dbReference type="PROSITE" id="PS50931">
    <property type="entry name" value="HTH_LYSR"/>
    <property type="match status" value="1"/>
</dbReference>
<dbReference type="GO" id="GO:0003700">
    <property type="term" value="F:DNA-binding transcription factor activity"/>
    <property type="evidence" value="ECO:0007669"/>
    <property type="project" value="InterPro"/>
</dbReference>
<evidence type="ECO:0000313" key="7">
    <source>
        <dbReference type="Proteomes" id="UP000324927"/>
    </source>
</evidence>
<dbReference type="SUPFAM" id="SSF53850">
    <property type="entry name" value="Periplasmic binding protein-like II"/>
    <property type="match status" value="1"/>
</dbReference>
<organism evidence="6 7">
    <name type="scientific">Azospirillum lipoferum</name>
    <dbReference type="NCBI Taxonomy" id="193"/>
    <lineage>
        <taxon>Bacteria</taxon>
        <taxon>Pseudomonadati</taxon>
        <taxon>Pseudomonadota</taxon>
        <taxon>Alphaproteobacteria</taxon>
        <taxon>Rhodospirillales</taxon>
        <taxon>Azospirillaceae</taxon>
        <taxon>Azospirillum</taxon>
    </lineage>
</organism>
<evidence type="ECO:0000259" key="5">
    <source>
        <dbReference type="PROSITE" id="PS50931"/>
    </source>
</evidence>
<comment type="similarity">
    <text evidence="1">Belongs to the LysR transcriptional regulatory family.</text>
</comment>
<keyword evidence="7" id="KW-1185">Reference proteome</keyword>
<dbReference type="CDD" id="cd08422">
    <property type="entry name" value="PBP2_CrgA_like"/>
    <property type="match status" value="1"/>
</dbReference>
<dbReference type="PRINTS" id="PR00039">
    <property type="entry name" value="HTHLYSR"/>
</dbReference>
<feature type="domain" description="HTH lysR-type" evidence="5">
    <location>
        <begin position="1"/>
        <end position="61"/>
    </location>
</feature>
<dbReference type="Gene3D" id="3.40.190.290">
    <property type="match status" value="1"/>
</dbReference>
<evidence type="ECO:0000313" key="6">
    <source>
        <dbReference type="EMBL" id="KAA0595950.1"/>
    </source>
</evidence>
<keyword evidence="2" id="KW-0805">Transcription regulation</keyword>
<dbReference type="SUPFAM" id="SSF46785">
    <property type="entry name" value="Winged helix' DNA-binding domain"/>
    <property type="match status" value="1"/>
</dbReference>
<keyword evidence="3" id="KW-0238">DNA-binding</keyword>
<dbReference type="EMBL" id="VTTN01000004">
    <property type="protein sequence ID" value="KAA0595950.1"/>
    <property type="molecule type" value="Genomic_DNA"/>
</dbReference>
<gene>
    <name evidence="6" type="ORF">FZ942_12060</name>
</gene>
<dbReference type="InterPro" id="IPR005119">
    <property type="entry name" value="LysR_subst-bd"/>
</dbReference>
<proteinExistence type="inferred from homology"/>
<dbReference type="GO" id="GO:0006351">
    <property type="term" value="P:DNA-templated transcription"/>
    <property type="evidence" value="ECO:0007669"/>
    <property type="project" value="TreeGrafter"/>
</dbReference>
<evidence type="ECO:0000256" key="1">
    <source>
        <dbReference type="ARBA" id="ARBA00009437"/>
    </source>
</evidence>
<protein>
    <submittedName>
        <fullName evidence="6">LysR family transcriptional regulator</fullName>
    </submittedName>
</protein>
<reference evidence="6 7" key="1">
    <citation type="submission" date="2019-08" db="EMBL/GenBank/DDBJ databases">
        <authorList>
            <person name="Grouzdev D."/>
            <person name="Tikhonova E."/>
            <person name="Kravchenko I."/>
        </authorList>
    </citation>
    <scope>NUCLEOTIDE SEQUENCE [LARGE SCALE GENOMIC DNA]</scope>
    <source>
        <strain evidence="6 7">59b</strain>
    </source>
</reference>
<dbReference type="OrthoDB" id="9812435at2"/>
<accession>A0A5A9GNJ3</accession>
<sequence>MGLDRLGSIAAFVKVAEQGSFAAAGRALRISPSAVSKSVLRLEDRLGVRLFQRTTRSLSLTEDGETFLARCSTILAEIEQAEREMRERAAKPSGLLRIEMPTALGRLKIVPELGRLTARHPQLRITATFADTLTDPIAARLDAIVRIGFPRDERMMVRRVGTIRYIVCAAPAYIAAHGVPQSLEELDRHDCIQRLPQDGDCVASWWFRNAENGEAFQRPVTGTMTFNNNDAVVEAGLAGAGLVQLHTYMAEPHLKSGTLVQVLDAYAVDGPPISVLFPSARQLSPKVRAFIEFVSEILAR</sequence>
<keyword evidence="4" id="KW-0804">Transcription</keyword>